<dbReference type="EMBL" id="JBHRVQ010000001">
    <property type="protein sequence ID" value="MFC3388169.1"/>
    <property type="molecule type" value="Genomic_DNA"/>
</dbReference>
<evidence type="ECO:0000313" key="11">
    <source>
        <dbReference type="EMBL" id="MFC3388169.1"/>
    </source>
</evidence>
<evidence type="ECO:0000256" key="10">
    <source>
        <dbReference type="HAMAP-Rule" id="MF_00454"/>
    </source>
</evidence>
<evidence type="ECO:0000256" key="8">
    <source>
        <dbReference type="ARBA" id="ARBA00035585"/>
    </source>
</evidence>
<keyword evidence="2 10" id="KW-1003">Cell membrane</keyword>
<feature type="transmembrane region" description="Helical" evidence="10">
    <location>
        <begin position="61"/>
        <end position="78"/>
    </location>
</feature>
<evidence type="ECO:0000313" key="12">
    <source>
        <dbReference type="Proteomes" id="UP001595637"/>
    </source>
</evidence>
<keyword evidence="6 10" id="KW-0407">Ion channel</keyword>
<evidence type="ECO:0000256" key="1">
    <source>
        <dbReference type="ARBA" id="ARBA00004651"/>
    </source>
</evidence>
<dbReference type="HAMAP" id="MF_00454">
    <property type="entry name" value="FluC"/>
    <property type="match status" value="1"/>
</dbReference>
<keyword evidence="4 10" id="KW-1133">Transmembrane helix</keyword>
<comment type="activity regulation">
    <text evidence="10">Na(+) is not transported, but it plays an essential structural role and its presence is essential for fluoride channel function.</text>
</comment>
<protein>
    <recommendedName>
        <fullName evidence="10">Fluoride-specific ion channel FluC</fullName>
    </recommendedName>
</protein>
<evidence type="ECO:0000256" key="6">
    <source>
        <dbReference type="ARBA" id="ARBA00023303"/>
    </source>
</evidence>
<feature type="transmembrane region" description="Helical" evidence="10">
    <location>
        <begin position="35"/>
        <end position="54"/>
    </location>
</feature>
<keyword evidence="3 10" id="KW-0812">Transmembrane</keyword>
<organism evidence="11 12">
    <name type="scientific">Salinicoccus sesuvii</name>
    <dbReference type="NCBI Taxonomy" id="868281"/>
    <lineage>
        <taxon>Bacteria</taxon>
        <taxon>Bacillati</taxon>
        <taxon>Bacillota</taxon>
        <taxon>Bacilli</taxon>
        <taxon>Bacillales</taxon>
        <taxon>Staphylococcaceae</taxon>
        <taxon>Salinicoccus</taxon>
    </lineage>
</organism>
<evidence type="ECO:0000256" key="2">
    <source>
        <dbReference type="ARBA" id="ARBA00022475"/>
    </source>
</evidence>
<sequence>MINIVLISIGAALGASLRGFITSLTLFTRFKRPHGVFTVNATGALLMGLAMSMMIQGSTPYFMVVFGFLGAFTTYSAFTTEQLQLLESHGVKEMVKYTFMMTFFCLVSLALGLLIGVSIVR</sequence>
<keyword evidence="10" id="KW-0406">Ion transport</keyword>
<reference evidence="12" key="1">
    <citation type="journal article" date="2019" name="Int. J. Syst. Evol. Microbiol.">
        <title>The Global Catalogue of Microorganisms (GCM) 10K type strain sequencing project: providing services to taxonomists for standard genome sequencing and annotation.</title>
        <authorList>
            <consortium name="The Broad Institute Genomics Platform"/>
            <consortium name="The Broad Institute Genome Sequencing Center for Infectious Disease"/>
            <person name="Wu L."/>
            <person name="Ma J."/>
        </authorList>
    </citation>
    <scope>NUCLEOTIDE SEQUENCE [LARGE SCALE GENOMIC DNA]</scope>
    <source>
        <strain evidence="12">CCM 7756</strain>
    </source>
</reference>
<dbReference type="RefSeq" id="WP_380653234.1">
    <property type="nucleotide sequence ID" value="NZ_JBHRVQ010000001.1"/>
</dbReference>
<keyword evidence="10" id="KW-0813">Transport</keyword>
<accession>A0ABV7N3J0</accession>
<feature type="binding site" evidence="10">
    <location>
        <position position="70"/>
    </location>
    <ligand>
        <name>Na(+)</name>
        <dbReference type="ChEBI" id="CHEBI:29101"/>
        <note>structural</note>
    </ligand>
</feature>
<comment type="catalytic activity">
    <reaction evidence="8">
        <text>fluoride(in) = fluoride(out)</text>
        <dbReference type="Rhea" id="RHEA:76159"/>
        <dbReference type="ChEBI" id="CHEBI:17051"/>
    </reaction>
    <physiologicalReaction direction="left-to-right" evidence="8">
        <dbReference type="Rhea" id="RHEA:76160"/>
    </physiologicalReaction>
</comment>
<feature type="transmembrane region" description="Helical" evidence="10">
    <location>
        <begin position="98"/>
        <end position="120"/>
    </location>
</feature>
<evidence type="ECO:0000256" key="7">
    <source>
        <dbReference type="ARBA" id="ARBA00035120"/>
    </source>
</evidence>
<evidence type="ECO:0000256" key="5">
    <source>
        <dbReference type="ARBA" id="ARBA00023136"/>
    </source>
</evidence>
<keyword evidence="5 10" id="KW-0472">Membrane</keyword>
<keyword evidence="10" id="KW-0915">Sodium</keyword>
<comment type="subcellular location">
    <subcellularLocation>
        <location evidence="1 10">Cell membrane</location>
        <topology evidence="1 10">Multi-pass membrane protein</topology>
    </subcellularLocation>
</comment>
<gene>
    <name evidence="10" type="primary">fluC</name>
    <name evidence="10" type="synonym">crcB</name>
    <name evidence="11" type="ORF">ACFOEO_06260</name>
</gene>
<name>A0ABV7N3J0_9STAP</name>
<keyword evidence="10" id="KW-0479">Metal-binding</keyword>
<evidence type="ECO:0000256" key="4">
    <source>
        <dbReference type="ARBA" id="ARBA00022989"/>
    </source>
</evidence>
<comment type="similarity">
    <text evidence="7 10">Belongs to the fluoride channel Fluc/FEX (TC 1.A.43) family.</text>
</comment>
<feature type="binding site" evidence="10">
    <location>
        <position position="73"/>
    </location>
    <ligand>
        <name>Na(+)</name>
        <dbReference type="ChEBI" id="CHEBI:29101"/>
        <note>structural</note>
    </ligand>
</feature>
<evidence type="ECO:0000256" key="9">
    <source>
        <dbReference type="ARBA" id="ARBA00049940"/>
    </source>
</evidence>
<dbReference type="Proteomes" id="UP001595637">
    <property type="component" value="Unassembled WGS sequence"/>
</dbReference>
<evidence type="ECO:0000256" key="3">
    <source>
        <dbReference type="ARBA" id="ARBA00022692"/>
    </source>
</evidence>
<dbReference type="Pfam" id="PF02537">
    <property type="entry name" value="CRCB"/>
    <property type="match status" value="1"/>
</dbReference>
<keyword evidence="12" id="KW-1185">Reference proteome</keyword>
<comment type="function">
    <text evidence="9 10">Fluoride-specific ion channel. Important for reducing fluoride concentration in the cell, thus reducing its toxicity.</text>
</comment>
<proteinExistence type="inferred from homology"/>
<dbReference type="InterPro" id="IPR003691">
    <property type="entry name" value="FluC"/>
</dbReference>
<comment type="caution">
    <text evidence="11">The sequence shown here is derived from an EMBL/GenBank/DDBJ whole genome shotgun (WGS) entry which is preliminary data.</text>
</comment>